<reference evidence="6" key="1">
    <citation type="submission" date="2022-10" db="EMBL/GenBank/DDBJ databases">
        <title>The complete genomes of actinobacterial strains from the NBC collection.</title>
        <authorList>
            <person name="Joergensen T.S."/>
            <person name="Alvarez Arevalo M."/>
            <person name="Sterndorff E.B."/>
            <person name="Faurdal D."/>
            <person name="Vuksanovic O."/>
            <person name="Mourched A.-S."/>
            <person name="Charusanti P."/>
            <person name="Shaw S."/>
            <person name="Blin K."/>
            <person name="Weber T."/>
        </authorList>
    </citation>
    <scope>NUCLEOTIDE SEQUENCE</scope>
    <source>
        <strain evidence="6">NBC_00148</strain>
    </source>
</reference>
<sequence length="304" mass="33667">MDIQQVRYFLAVAEELHFGRAAERLHITPSPLSRRIRELEQELGRDLFVREHHHVELTPFGDIFHGRAEEAVRVFDALRQLPAEYQEIARCRLGAAPLAPPVVLDLLLDTYRQVSPDTQLPLVLAPSSESLVMLGADRIDLAVVHLPLGTDSAESLTLAYGPYGVAMRPDDELASRPSLDLTDLHDRQVLVTSPKVHPLVMGETRQALLEAGVTRLVQLPHNDTLQIAAHVMRTRALALTVAADSSPGSQIFTAPQFKVVPLRDEPLTLRVGVAWRPGSEGKVPGLRAVLDSLRSRYGTRPMRL</sequence>
<keyword evidence="3" id="KW-0238">DNA-binding</keyword>
<evidence type="ECO:0000259" key="5">
    <source>
        <dbReference type="PROSITE" id="PS50931"/>
    </source>
</evidence>
<dbReference type="GO" id="GO:0032993">
    <property type="term" value="C:protein-DNA complex"/>
    <property type="evidence" value="ECO:0007669"/>
    <property type="project" value="TreeGrafter"/>
</dbReference>
<evidence type="ECO:0000256" key="2">
    <source>
        <dbReference type="ARBA" id="ARBA00023015"/>
    </source>
</evidence>
<dbReference type="Gene3D" id="1.10.10.10">
    <property type="entry name" value="Winged helix-like DNA-binding domain superfamily/Winged helix DNA-binding domain"/>
    <property type="match status" value="1"/>
</dbReference>
<feature type="domain" description="HTH lysR-type" evidence="5">
    <location>
        <begin position="1"/>
        <end position="58"/>
    </location>
</feature>
<keyword evidence="4" id="KW-0804">Transcription</keyword>
<name>A0AAU1M2I1_9ACTN</name>
<organism evidence="6">
    <name type="scientific">Streptomyces sp. NBC_00148</name>
    <dbReference type="NCBI Taxonomy" id="2903626"/>
    <lineage>
        <taxon>Bacteria</taxon>
        <taxon>Bacillati</taxon>
        <taxon>Actinomycetota</taxon>
        <taxon>Actinomycetes</taxon>
        <taxon>Kitasatosporales</taxon>
        <taxon>Streptomycetaceae</taxon>
        <taxon>Streptomyces</taxon>
    </lineage>
</organism>
<keyword evidence="2" id="KW-0805">Transcription regulation</keyword>
<dbReference type="CDD" id="cd05466">
    <property type="entry name" value="PBP2_LTTR_substrate"/>
    <property type="match status" value="1"/>
</dbReference>
<dbReference type="PANTHER" id="PTHR30346:SF17">
    <property type="entry name" value="LYSR FAMILY TRANSCRIPTIONAL REGULATOR"/>
    <property type="match status" value="1"/>
</dbReference>
<evidence type="ECO:0000256" key="4">
    <source>
        <dbReference type="ARBA" id="ARBA00023163"/>
    </source>
</evidence>
<accession>A0AAU1M2I1</accession>
<dbReference type="SUPFAM" id="SSF53850">
    <property type="entry name" value="Periplasmic binding protein-like II"/>
    <property type="match status" value="1"/>
</dbReference>
<dbReference type="InterPro" id="IPR036390">
    <property type="entry name" value="WH_DNA-bd_sf"/>
</dbReference>
<dbReference type="SUPFAM" id="SSF46785">
    <property type="entry name" value="Winged helix' DNA-binding domain"/>
    <property type="match status" value="1"/>
</dbReference>
<comment type="similarity">
    <text evidence="1">Belongs to the LysR transcriptional regulatory family.</text>
</comment>
<dbReference type="GO" id="GO:0003677">
    <property type="term" value="F:DNA binding"/>
    <property type="evidence" value="ECO:0007669"/>
    <property type="project" value="UniProtKB-KW"/>
</dbReference>
<gene>
    <name evidence="6" type="ORF">OG222_33630</name>
</gene>
<dbReference type="Gene3D" id="3.40.190.10">
    <property type="entry name" value="Periplasmic binding protein-like II"/>
    <property type="match status" value="2"/>
</dbReference>
<dbReference type="InterPro" id="IPR036388">
    <property type="entry name" value="WH-like_DNA-bd_sf"/>
</dbReference>
<dbReference type="PROSITE" id="PS50931">
    <property type="entry name" value="HTH_LYSR"/>
    <property type="match status" value="1"/>
</dbReference>
<evidence type="ECO:0000256" key="1">
    <source>
        <dbReference type="ARBA" id="ARBA00009437"/>
    </source>
</evidence>
<dbReference type="GO" id="GO:0003700">
    <property type="term" value="F:DNA-binding transcription factor activity"/>
    <property type="evidence" value="ECO:0007669"/>
    <property type="project" value="InterPro"/>
</dbReference>
<dbReference type="Pfam" id="PF00126">
    <property type="entry name" value="HTH_1"/>
    <property type="match status" value="1"/>
</dbReference>
<evidence type="ECO:0000313" key="6">
    <source>
        <dbReference type="EMBL" id="WTQ77784.1"/>
    </source>
</evidence>
<evidence type="ECO:0000256" key="3">
    <source>
        <dbReference type="ARBA" id="ARBA00023125"/>
    </source>
</evidence>
<proteinExistence type="inferred from homology"/>
<dbReference type="InterPro" id="IPR000847">
    <property type="entry name" value="LysR_HTH_N"/>
</dbReference>
<dbReference type="EMBL" id="CP108169">
    <property type="protein sequence ID" value="WTQ77784.1"/>
    <property type="molecule type" value="Genomic_DNA"/>
</dbReference>
<dbReference type="FunFam" id="1.10.10.10:FF:000001">
    <property type="entry name" value="LysR family transcriptional regulator"/>
    <property type="match status" value="1"/>
</dbReference>
<dbReference type="PANTHER" id="PTHR30346">
    <property type="entry name" value="TRANSCRIPTIONAL DUAL REGULATOR HCAR-RELATED"/>
    <property type="match status" value="1"/>
</dbReference>
<dbReference type="PRINTS" id="PR00039">
    <property type="entry name" value="HTHLYSR"/>
</dbReference>
<dbReference type="InterPro" id="IPR005119">
    <property type="entry name" value="LysR_subst-bd"/>
</dbReference>
<protein>
    <submittedName>
        <fullName evidence="6">LysR family transcriptional regulator</fullName>
    </submittedName>
</protein>
<dbReference type="AlphaFoldDB" id="A0AAU1M2I1"/>
<dbReference type="Pfam" id="PF03466">
    <property type="entry name" value="LysR_substrate"/>
    <property type="match status" value="1"/>
</dbReference>